<dbReference type="EMBL" id="GAIX01014898">
    <property type="protein sequence ID" value="JAA77662.1"/>
    <property type="molecule type" value="Transcribed_RNA"/>
</dbReference>
<feature type="domain" description="MD-2-related lipid-recognition" evidence="1">
    <location>
        <begin position="20"/>
        <end position="85"/>
    </location>
</feature>
<accession>S4PRA9</accession>
<evidence type="ECO:0000259" key="1">
    <source>
        <dbReference type="Pfam" id="PF02221"/>
    </source>
</evidence>
<dbReference type="InterPro" id="IPR003172">
    <property type="entry name" value="ML_dom"/>
</dbReference>
<dbReference type="AlphaFoldDB" id="S4PRA9"/>
<name>S4PRA9_9NEOP</name>
<proteinExistence type="predicted"/>
<dbReference type="SUPFAM" id="SSF81296">
    <property type="entry name" value="E set domains"/>
    <property type="match status" value="1"/>
</dbReference>
<reference evidence="2" key="2">
    <citation type="submission" date="2013-05" db="EMBL/GenBank/DDBJ databases">
        <authorList>
            <person name="Carter J.-M."/>
            <person name="Baker S.C."/>
            <person name="Pink R."/>
            <person name="Carter D.R.F."/>
            <person name="Collins A."/>
            <person name="Tomlin J."/>
            <person name="Gibbs M."/>
            <person name="Breuker C.J."/>
        </authorList>
    </citation>
    <scope>NUCLEOTIDE SEQUENCE</scope>
    <source>
        <tissue evidence="2">Ovary</tissue>
    </source>
</reference>
<dbReference type="Gene3D" id="2.60.40.770">
    <property type="match status" value="1"/>
</dbReference>
<evidence type="ECO:0000313" key="2">
    <source>
        <dbReference type="EMBL" id="JAA77662.1"/>
    </source>
</evidence>
<dbReference type="InterPro" id="IPR014756">
    <property type="entry name" value="Ig_E-set"/>
</dbReference>
<protein>
    <submittedName>
        <fullName evidence="2">MD-2-related lipid-recognition protein</fullName>
    </submittedName>
</protein>
<dbReference type="Pfam" id="PF02221">
    <property type="entry name" value="E1_DerP2_DerF2"/>
    <property type="match status" value="1"/>
</dbReference>
<sequence>MFNAQRLTSSLFWASPTGDLPFDKFTDVDACLYSTCPTVSGTQQQLSYSLRLDKFIPNGIYTLKWRLWDAEDESKECCFKTNVKIR</sequence>
<reference evidence="2" key="1">
    <citation type="journal article" date="2013" name="BMC Genomics">
        <title>Unscrambling butterfly oogenesis.</title>
        <authorList>
            <person name="Carter J.M."/>
            <person name="Baker S.C."/>
            <person name="Pink R."/>
            <person name="Carter D.R."/>
            <person name="Collins A."/>
            <person name="Tomlin J."/>
            <person name="Gibbs M."/>
            <person name="Breuker C.J."/>
        </authorList>
    </citation>
    <scope>NUCLEOTIDE SEQUENCE</scope>
    <source>
        <tissue evidence="2">Ovary</tissue>
    </source>
</reference>
<organism evidence="2">
    <name type="scientific">Pararge aegeria</name>
    <name type="common">speckled wood butterfly</name>
    <dbReference type="NCBI Taxonomy" id="116150"/>
    <lineage>
        <taxon>Eukaryota</taxon>
        <taxon>Metazoa</taxon>
        <taxon>Ecdysozoa</taxon>
        <taxon>Arthropoda</taxon>
        <taxon>Hexapoda</taxon>
        <taxon>Insecta</taxon>
        <taxon>Pterygota</taxon>
        <taxon>Neoptera</taxon>
        <taxon>Endopterygota</taxon>
        <taxon>Lepidoptera</taxon>
        <taxon>Glossata</taxon>
        <taxon>Ditrysia</taxon>
        <taxon>Papilionoidea</taxon>
        <taxon>Nymphalidae</taxon>
        <taxon>Satyrinae</taxon>
        <taxon>Satyrini</taxon>
        <taxon>Parargina</taxon>
        <taxon>Pararge</taxon>
    </lineage>
</organism>